<dbReference type="EMBL" id="SMKU01000225">
    <property type="protein sequence ID" value="TDD75345.1"/>
    <property type="molecule type" value="Genomic_DNA"/>
</dbReference>
<protein>
    <submittedName>
        <fullName evidence="1">DUF3107 domain-containing protein</fullName>
    </submittedName>
</protein>
<accession>A0A4R5ASR6</accession>
<proteinExistence type="predicted"/>
<evidence type="ECO:0000313" key="2">
    <source>
        <dbReference type="Proteomes" id="UP000294513"/>
    </source>
</evidence>
<dbReference type="RefSeq" id="WP_131899808.1">
    <property type="nucleotide sequence ID" value="NZ_SMKU01000225.1"/>
</dbReference>
<dbReference type="OrthoDB" id="3268468at2"/>
<dbReference type="InterPro" id="IPR021456">
    <property type="entry name" value="DUF3107"/>
</dbReference>
<dbReference type="Proteomes" id="UP000294513">
    <property type="component" value="Unassembled WGS sequence"/>
</dbReference>
<name>A0A4R5ASR6_9ACTN</name>
<gene>
    <name evidence="1" type="ORF">E1298_31705</name>
</gene>
<evidence type="ECO:0000313" key="1">
    <source>
        <dbReference type="EMBL" id="TDD75345.1"/>
    </source>
</evidence>
<sequence length="77" mass="8546">MQVRIGVQFVPKELVVDTEQSADEVQHALAEALAAERGVFVLKDRRNGRVVIPADRVGYLEITEEEGRSVGFGTQYT</sequence>
<reference evidence="1 2" key="1">
    <citation type="submission" date="2019-03" db="EMBL/GenBank/DDBJ databases">
        <title>Draft genome sequences of novel Actinobacteria.</title>
        <authorList>
            <person name="Sahin N."/>
            <person name="Ay H."/>
            <person name="Saygin H."/>
        </authorList>
    </citation>
    <scope>NUCLEOTIDE SEQUENCE [LARGE SCALE GENOMIC DNA]</scope>
    <source>
        <strain evidence="1 2">H3C3</strain>
    </source>
</reference>
<dbReference type="AlphaFoldDB" id="A0A4R5ASR6"/>
<keyword evidence="2" id="KW-1185">Reference proteome</keyword>
<dbReference type="Pfam" id="PF11305">
    <property type="entry name" value="DUF3107"/>
    <property type="match status" value="1"/>
</dbReference>
<organism evidence="1 2">
    <name type="scientific">Actinomadura rubrisoli</name>
    <dbReference type="NCBI Taxonomy" id="2530368"/>
    <lineage>
        <taxon>Bacteria</taxon>
        <taxon>Bacillati</taxon>
        <taxon>Actinomycetota</taxon>
        <taxon>Actinomycetes</taxon>
        <taxon>Streptosporangiales</taxon>
        <taxon>Thermomonosporaceae</taxon>
        <taxon>Actinomadura</taxon>
    </lineage>
</organism>
<comment type="caution">
    <text evidence="1">The sequence shown here is derived from an EMBL/GenBank/DDBJ whole genome shotgun (WGS) entry which is preliminary data.</text>
</comment>